<dbReference type="SUPFAM" id="SSF52540">
    <property type="entry name" value="P-loop containing nucleoside triphosphate hydrolases"/>
    <property type="match status" value="2"/>
</dbReference>
<dbReference type="PANTHER" id="PTHR11638">
    <property type="entry name" value="ATP-DEPENDENT CLP PROTEASE"/>
    <property type="match status" value="1"/>
</dbReference>
<evidence type="ECO:0000313" key="8">
    <source>
        <dbReference type="EMBL" id="HIS24739.1"/>
    </source>
</evidence>
<dbReference type="FunFam" id="3.40.50.300:FF:000025">
    <property type="entry name" value="ATP-dependent Clp protease subunit"/>
    <property type="match status" value="1"/>
</dbReference>
<accession>A0A9D1EP20</accession>
<dbReference type="InterPro" id="IPR003593">
    <property type="entry name" value="AAA+_ATPase"/>
</dbReference>
<evidence type="ECO:0000256" key="5">
    <source>
        <dbReference type="PROSITE-ProRule" id="PRU01251"/>
    </source>
</evidence>
<dbReference type="InterPro" id="IPR028299">
    <property type="entry name" value="ClpA/B_CS2"/>
</dbReference>
<dbReference type="SMART" id="SM01086">
    <property type="entry name" value="ClpB_D2-small"/>
    <property type="match status" value="1"/>
</dbReference>
<keyword evidence="2 6" id="KW-0547">Nucleotide-binding</keyword>
<keyword evidence="8" id="KW-0378">Hydrolase</keyword>
<dbReference type="PANTHER" id="PTHR11638:SF18">
    <property type="entry name" value="HEAT SHOCK PROTEIN 104"/>
    <property type="match status" value="1"/>
</dbReference>
<dbReference type="GO" id="GO:0034605">
    <property type="term" value="P:cellular response to heat"/>
    <property type="evidence" value="ECO:0007669"/>
    <property type="project" value="TreeGrafter"/>
</dbReference>
<dbReference type="Pfam" id="PF10431">
    <property type="entry name" value="ClpB_D2-small"/>
    <property type="match status" value="1"/>
</dbReference>
<dbReference type="InterPro" id="IPR036628">
    <property type="entry name" value="Clp_N_dom_sf"/>
</dbReference>
<evidence type="ECO:0000256" key="1">
    <source>
        <dbReference type="ARBA" id="ARBA00022737"/>
    </source>
</evidence>
<dbReference type="Pfam" id="PF02861">
    <property type="entry name" value="Clp_N"/>
    <property type="match status" value="1"/>
</dbReference>
<dbReference type="InterPro" id="IPR001270">
    <property type="entry name" value="ClpA/B"/>
</dbReference>
<protein>
    <submittedName>
        <fullName evidence="8">ATP-dependent Clp protease ATP-binding subunit</fullName>
    </submittedName>
</protein>
<proteinExistence type="inferred from homology"/>
<dbReference type="Gene3D" id="1.10.8.60">
    <property type="match status" value="1"/>
</dbReference>
<dbReference type="Gene3D" id="3.40.50.300">
    <property type="entry name" value="P-loop containing nucleotide triphosphate hydrolases"/>
    <property type="match status" value="3"/>
</dbReference>
<dbReference type="GO" id="GO:0005737">
    <property type="term" value="C:cytoplasm"/>
    <property type="evidence" value="ECO:0007669"/>
    <property type="project" value="TreeGrafter"/>
</dbReference>
<dbReference type="InterPro" id="IPR027417">
    <property type="entry name" value="P-loop_NTPase"/>
</dbReference>
<keyword evidence="3 6" id="KW-0067">ATP-binding</keyword>
<dbReference type="InterPro" id="IPR041546">
    <property type="entry name" value="ClpA/ClpB_AAA_lid"/>
</dbReference>
<dbReference type="CDD" id="cd19499">
    <property type="entry name" value="RecA-like_ClpB_Hsp104-like"/>
    <property type="match status" value="1"/>
</dbReference>
<evidence type="ECO:0000256" key="2">
    <source>
        <dbReference type="ARBA" id="ARBA00022741"/>
    </source>
</evidence>
<dbReference type="PRINTS" id="PR00300">
    <property type="entry name" value="CLPPROTEASEA"/>
</dbReference>
<dbReference type="InterPro" id="IPR019489">
    <property type="entry name" value="Clp_ATPase_C"/>
</dbReference>
<sequence length="792" mass="86566">MLEFDRTYGNENFTSNALDAIAAAISIASELGHTYVGTEHLLLGMMSEDNCAASAILLRFGVSYTAVYTKVCEMIGKGEKTELGSAMFTPAVKRCIRLAKKTACDISKTKAGTEHILYAIINQQNSTARGILYDLNCNISKLNSSCTEAVEKSAAAGECEKPAKPVSLERYGFDMVKKAREDGFDPCVGREGEIERLIGILLRRQKNNPCLVGEAGVGKTAIVEALASRIAKNDLPSPLQNVRLYSLSLTQLLAGAKYRGDFEERIKTCIDEACASKDIILFIDEIHMIIGAGAAEGAIDAANILKPMLARGELRVIGATTFDEYKKTIERDKALERRFCVIKVEEPDEETAIEMLSRLKARYEQHHKVTIDDGAVGAAVRLSKRMITDRYLPDKAIDILDEACSRVKLKSYEALSKRPQLSDSFNSYVSGKISKESYFCELSRYAFEEASTPTVCAQDVFEVVSAQSSVPVSGGRECDVEKIKKELERRIVGQPEAISALVSALKRSGSGLKDPDKPIASLIFSGSSGVGKTSAAKALAAAMFSSEDALIRFDMSEFSEKHSVSRLIGSPPGYVGFDEGGELTERVRRKPYSVVLFDELEKAHKDVTDLLLQVLDNGFLTDSSGRKVSFKNTVIILTTNVLTSANSACGFLASEGADISRDTLSKTFSYELMNRIDAVCPFSKLRRESCEKIARRRLDMLAQRALGAGGAGVKIFFSDDVAANIVERSHVENYGARDIFRVISAEIENPLADIILSRKNSDDNEDRRIYCDVLGGKILFKGTDSTVLSNAV</sequence>
<name>A0A9D1EP20_9FIRM</name>
<dbReference type="Pfam" id="PF07724">
    <property type="entry name" value="AAA_2"/>
    <property type="match status" value="1"/>
</dbReference>
<dbReference type="InterPro" id="IPR004176">
    <property type="entry name" value="Clp_R_N"/>
</dbReference>
<evidence type="ECO:0000256" key="4">
    <source>
        <dbReference type="ARBA" id="ARBA00023186"/>
    </source>
</evidence>
<dbReference type="GO" id="GO:0016887">
    <property type="term" value="F:ATP hydrolysis activity"/>
    <property type="evidence" value="ECO:0007669"/>
    <property type="project" value="InterPro"/>
</dbReference>
<dbReference type="EMBL" id="DVIR01000045">
    <property type="protein sequence ID" value="HIS24739.1"/>
    <property type="molecule type" value="Genomic_DNA"/>
</dbReference>
<dbReference type="Proteomes" id="UP000823982">
    <property type="component" value="Unassembled WGS sequence"/>
</dbReference>
<evidence type="ECO:0000259" key="7">
    <source>
        <dbReference type="PROSITE" id="PS51903"/>
    </source>
</evidence>
<dbReference type="PROSITE" id="PS00870">
    <property type="entry name" value="CLPAB_1"/>
    <property type="match status" value="1"/>
</dbReference>
<organism evidence="8 9">
    <name type="scientific">Candidatus Faeciplasma gallinarum</name>
    <dbReference type="NCBI Taxonomy" id="2840799"/>
    <lineage>
        <taxon>Bacteria</taxon>
        <taxon>Bacillati</taxon>
        <taxon>Bacillota</taxon>
        <taxon>Clostridia</taxon>
        <taxon>Eubacteriales</taxon>
        <taxon>Oscillospiraceae</taxon>
        <taxon>Oscillospiraceae incertae sedis</taxon>
        <taxon>Candidatus Faeciplasma</taxon>
    </lineage>
</organism>
<dbReference type="Gene3D" id="1.10.1780.10">
    <property type="entry name" value="Clp, N-terminal domain"/>
    <property type="match status" value="1"/>
</dbReference>
<keyword evidence="8" id="KW-0645">Protease</keyword>
<dbReference type="GO" id="GO:0006508">
    <property type="term" value="P:proteolysis"/>
    <property type="evidence" value="ECO:0007669"/>
    <property type="project" value="UniProtKB-KW"/>
</dbReference>
<dbReference type="Pfam" id="PF17871">
    <property type="entry name" value="AAA_lid_9"/>
    <property type="match status" value="1"/>
</dbReference>
<dbReference type="InterPro" id="IPR018368">
    <property type="entry name" value="ClpA/B_CS1"/>
</dbReference>
<evidence type="ECO:0000256" key="3">
    <source>
        <dbReference type="ARBA" id="ARBA00022840"/>
    </source>
</evidence>
<keyword evidence="1 5" id="KW-0677">Repeat</keyword>
<dbReference type="PROSITE" id="PS51903">
    <property type="entry name" value="CLP_R"/>
    <property type="match status" value="1"/>
</dbReference>
<dbReference type="AlphaFoldDB" id="A0A9D1EP20"/>
<dbReference type="InterPro" id="IPR003959">
    <property type="entry name" value="ATPase_AAA_core"/>
</dbReference>
<feature type="domain" description="Clp R" evidence="7">
    <location>
        <begin position="4"/>
        <end position="153"/>
    </location>
</feature>
<dbReference type="InterPro" id="IPR050130">
    <property type="entry name" value="ClpA_ClpB"/>
</dbReference>
<gene>
    <name evidence="8" type="ORF">IAD01_04970</name>
</gene>
<dbReference type="SMART" id="SM00382">
    <property type="entry name" value="AAA"/>
    <property type="match status" value="2"/>
</dbReference>
<dbReference type="GO" id="GO:0008233">
    <property type="term" value="F:peptidase activity"/>
    <property type="evidence" value="ECO:0007669"/>
    <property type="project" value="UniProtKB-KW"/>
</dbReference>
<dbReference type="PROSITE" id="PS00871">
    <property type="entry name" value="CLPAB_2"/>
    <property type="match status" value="1"/>
</dbReference>
<comment type="caution">
    <text evidence="8">The sequence shown here is derived from an EMBL/GenBank/DDBJ whole genome shotgun (WGS) entry which is preliminary data.</text>
</comment>
<evidence type="ECO:0000313" key="9">
    <source>
        <dbReference type="Proteomes" id="UP000823982"/>
    </source>
</evidence>
<dbReference type="SUPFAM" id="SSF81923">
    <property type="entry name" value="Double Clp-N motif"/>
    <property type="match status" value="1"/>
</dbReference>
<dbReference type="CDD" id="cd00009">
    <property type="entry name" value="AAA"/>
    <property type="match status" value="1"/>
</dbReference>
<evidence type="ECO:0000256" key="6">
    <source>
        <dbReference type="RuleBase" id="RU004432"/>
    </source>
</evidence>
<keyword evidence="4 6" id="KW-0143">Chaperone</keyword>
<dbReference type="Pfam" id="PF00004">
    <property type="entry name" value="AAA"/>
    <property type="match status" value="1"/>
</dbReference>
<reference evidence="8" key="2">
    <citation type="journal article" date="2021" name="PeerJ">
        <title>Extensive microbial diversity within the chicken gut microbiome revealed by metagenomics and culture.</title>
        <authorList>
            <person name="Gilroy R."/>
            <person name="Ravi A."/>
            <person name="Getino M."/>
            <person name="Pursley I."/>
            <person name="Horton D.L."/>
            <person name="Alikhan N.F."/>
            <person name="Baker D."/>
            <person name="Gharbi K."/>
            <person name="Hall N."/>
            <person name="Watson M."/>
            <person name="Adriaenssens E.M."/>
            <person name="Foster-Nyarko E."/>
            <person name="Jarju S."/>
            <person name="Secka A."/>
            <person name="Antonio M."/>
            <person name="Oren A."/>
            <person name="Chaudhuri R.R."/>
            <person name="La Ragione R."/>
            <person name="Hildebrand F."/>
            <person name="Pallen M.J."/>
        </authorList>
    </citation>
    <scope>NUCLEOTIDE SEQUENCE</scope>
    <source>
        <strain evidence="8">CHK157-1446</strain>
    </source>
</reference>
<comment type="similarity">
    <text evidence="6">Belongs to the ClpA/ClpB family.</text>
</comment>
<reference evidence="8" key="1">
    <citation type="submission" date="2020-10" db="EMBL/GenBank/DDBJ databases">
        <authorList>
            <person name="Gilroy R."/>
        </authorList>
    </citation>
    <scope>NUCLEOTIDE SEQUENCE</scope>
    <source>
        <strain evidence="8">CHK157-1446</strain>
    </source>
</reference>
<dbReference type="GO" id="GO:0005524">
    <property type="term" value="F:ATP binding"/>
    <property type="evidence" value="ECO:0007669"/>
    <property type="project" value="UniProtKB-KW"/>
</dbReference>